<dbReference type="Pfam" id="PF01113">
    <property type="entry name" value="DapB_N"/>
    <property type="match status" value="1"/>
</dbReference>
<evidence type="ECO:0000256" key="10">
    <source>
        <dbReference type="ARBA" id="ARBA00049080"/>
    </source>
</evidence>
<evidence type="ECO:0000259" key="14">
    <source>
        <dbReference type="Pfam" id="PF01113"/>
    </source>
</evidence>
<feature type="binding site" evidence="12">
    <location>
        <position position="34"/>
    </location>
    <ligand>
        <name>NADP(+)</name>
        <dbReference type="ChEBI" id="CHEBI:58349"/>
    </ligand>
</feature>
<protein>
    <recommendedName>
        <fullName evidence="9 12">4-hydroxy-tetrahydrodipicolinate reductase</fullName>
        <shortName evidence="12">HTPA reductase</shortName>
        <ecNumber evidence="9 12">1.17.1.8</ecNumber>
    </recommendedName>
</protein>
<dbReference type="GO" id="GO:0019877">
    <property type="term" value="P:diaminopimelate biosynthetic process"/>
    <property type="evidence" value="ECO:0007669"/>
    <property type="project" value="UniProtKB-UniRule"/>
</dbReference>
<feature type="compositionally biased region" description="Low complexity" evidence="13">
    <location>
        <begin position="249"/>
        <end position="264"/>
    </location>
</feature>
<dbReference type="GO" id="GO:0016726">
    <property type="term" value="F:oxidoreductase activity, acting on CH or CH2 groups, NAD or NADP as acceptor"/>
    <property type="evidence" value="ECO:0007669"/>
    <property type="project" value="UniProtKB-UniRule"/>
</dbReference>
<feature type="region of interest" description="Disordered" evidence="13">
    <location>
        <begin position="245"/>
        <end position="282"/>
    </location>
</feature>
<feature type="active site" description="Proton donor" evidence="12">
    <location>
        <position position="140"/>
    </location>
</feature>
<gene>
    <name evidence="12" type="primary">dapB</name>
    <name evidence="16" type="ORF">FY030_14745</name>
</gene>
<dbReference type="OrthoDB" id="9790352at2"/>
<dbReference type="EC" id="1.17.1.8" evidence="9 12"/>
<feature type="binding site" evidence="12">
    <location>
        <begin position="146"/>
        <end position="147"/>
    </location>
    <ligand>
        <name>(S)-2,3,4,5-tetrahydrodipicolinate</name>
        <dbReference type="ChEBI" id="CHEBI:16845"/>
    </ligand>
</feature>
<dbReference type="PANTHER" id="PTHR20836">
    <property type="entry name" value="DIHYDRODIPICOLINATE REDUCTASE"/>
    <property type="match status" value="1"/>
</dbReference>
<dbReference type="GO" id="GO:0050661">
    <property type="term" value="F:NADP binding"/>
    <property type="evidence" value="ECO:0007669"/>
    <property type="project" value="UniProtKB-UniRule"/>
</dbReference>
<dbReference type="GO" id="GO:0005829">
    <property type="term" value="C:cytosol"/>
    <property type="evidence" value="ECO:0007669"/>
    <property type="project" value="TreeGrafter"/>
</dbReference>
<comment type="caution">
    <text evidence="12">Was originally thought to be a dihydrodipicolinate reductase (DHDPR), catalyzing the conversion of dihydrodipicolinate to tetrahydrodipicolinate. However, it was shown in E.coli that the substrate of the enzymatic reaction is not dihydrodipicolinate (DHDP) but in fact (2S,4S)-4-hydroxy-2,3,4,5-tetrahydrodipicolinic acid (HTPA), the product released by the DapA-catalyzed reaction.</text>
</comment>
<dbReference type="HAMAP" id="MF_00102">
    <property type="entry name" value="DapB"/>
    <property type="match status" value="1"/>
</dbReference>
<evidence type="ECO:0000256" key="8">
    <source>
        <dbReference type="ARBA" id="ARBA00037922"/>
    </source>
</evidence>
<proteinExistence type="inferred from homology"/>
<evidence type="ECO:0000256" key="1">
    <source>
        <dbReference type="ARBA" id="ARBA00006642"/>
    </source>
</evidence>
<evidence type="ECO:0000256" key="13">
    <source>
        <dbReference type="SAM" id="MobiDB-lite"/>
    </source>
</evidence>
<keyword evidence="2 12" id="KW-0028">Amino-acid biosynthesis</keyword>
<dbReference type="GO" id="GO:0008839">
    <property type="term" value="F:4-hydroxy-tetrahydrodipicolinate reductase"/>
    <property type="evidence" value="ECO:0007669"/>
    <property type="project" value="UniProtKB-EC"/>
</dbReference>
<evidence type="ECO:0000256" key="6">
    <source>
        <dbReference type="ARBA" id="ARBA00023027"/>
    </source>
</evidence>
<evidence type="ECO:0000256" key="9">
    <source>
        <dbReference type="ARBA" id="ARBA00038983"/>
    </source>
</evidence>
<evidence type="ECO:0000313" key="16">
    <source>
        <dbReference type="EMBL" id="QFG69789.1"/>
    </source>
</evidence>
<comment type="caution">
    <text evidence="12">Lacks conserved residue(s) required for the propagation of feature annotation.</text>
</comment>
<dbReference type="RefSeq" id="WP_158062283.1">
    <property type="nucleotide sequence ID" value="NZ_CP044427.1"/>
</dbReference>
<comment type="pathway">
    <text evidence="8 12">Amino-acid biosynthesis; L-lysine biosynthesis via DAP pathway; (S)-tetrahydrodipicolinate from L-aspartate: step 4/4.</text>
</comment>
<feature type="domain" description="Dihydrodipicolinate reductase C-terminal" evidence="15">
    <location>
        <begin position="108"/>
        <end position="228"/>
    </location>
</feature>
<evidence type="ECO:0000259" key="15">
    <source>
        <dbReference type="Pfam" id="PF05173"/>
    </source>
</evidence>
<keyword evidence="17" id="KW-1185">Reference proteome</keyword>
<keyword evidence="5 12" id="KW-0560">Oxidoreductase</keyword>
<evidence type="ECO:0000256" key="11">
    <source>
        <dbReference type="ARBA" id="ARBA00049396"/>
    </source>
</evidence>
<organism evidence="16 17">
    <name type="scientific">Ornithinimicrobium pratense</name>
    <dbReference type="NCBI Taxonomy" id="2593973"/>
    <lineage>
        <taxon>Bacteria</taxon>
        <taxon>Bacillati</taxon>
        <taxon>Actinomycetota</taxon>
        <taxon>Actinomycetes</taxon>
        <taxon>Micrococcales</taxon>
        <taxon>Ornithinimicrobiaceae</taxon>
        <taxon>Ornithinimicrobium</taxon>
    </lineage>
</organism>
<evidence type="ECO:0000313" key="17">
    <source>
        <dbReference type="Proteomes" id="UP000326546"/>
    </source>
</evidence>
<keyword evidence="12" id="KW-0963">Cytoplasm</keyword>
<dbReference type="KEGG" id="serw:FY030_14745"/>
<accession>A0A5J6V7G5</accession>
<comment type="function">
    <text evidence="12">Catalyzes the conversion of 4-hydroxy-tetrahydrodipicolinate (HTPA) to tetrahydrodipicolinate.</text>
</comment>
<comment type="similarity">
    <text evidence="1 12">Belongs to the DapB family.</text>
</comment>
<evidence type="ECO:0000256" key="7">
    <source>
        <dbReference type="ARBA" id="ARBA00023154"/>
    </source>
</evidence>
<evidence type="ECO:0000256" key="5">
    <source>
        <dbReference type="ARBA" id="ARBA00023002"/>
    </source>
</evidence>
<dbReference type="GO" id="GO:0009089">
    <property type="term" value="P:lysine biosynthetic process via diaminopimelate"/>
    <property type="evidence" value="ECO:0007669"/>
    <property type="project" value="UniProtKB-UniRule"/>
</dbReference>
<dbReference type="Pfam" id="PF05173">
    <property type="entry name" value="DapB_C"/>
    <property type="match status" value="1"/>
</dbReference>
<dbReference type="Gene3D" id="3.30.360.10">
    <property type="entry name" value="Dihydrodipicolinate Reductase, domain 2"/>
    <property type="match status" value="1"/>
</dbReference>
<evidence type="ECO:0000256" key="3">
    <source>
        <dbReference type="ARBA" id="ARBA00022857"/>
    </source>
</evidence>
<dbReference type="InterPro" id="IPR022663">
    <property type="entry name" value="DapB_C"/>
</dbReference>
<feature type="domain" description="Dihydrodipicolinate reductase N-terminal" evidence="14">
    <location>
        <begin position="8"/>
        <end position="82"/>
    </location>
</feature>
<dbReference type="GO" id="GO:0051287">
    <property type="term" value="F:NAD binding"/>
    <property type="evidence" value="ECO:0007669"/>
    <property type="project" value="UniProtKB-UniRule"/>
</dbReference>
<comment type="subcellular location">
    <subcellularLocation>
        <location evidence="12">Cytoplasm</location>
    </subcellularLocation>
</comment>
<dbReference type="SUPFAM" id="SSF51735">
    <property type="entry name" value="NAD(P)-binding Rossmann-fold domains"/>
    <property type="match status" value="1"/>
</dbReference>
<dbReference type="UniPathway" id="UPA00034">
    <property type="reaction ID" value="UER00018"/>
</dbReference>
<dbReference type="InterPro" id="IPR023940">
    <property type="entry name" value="DHDPR_bac"/>
</dbReference>
<dbReference type="InterPro" id="IPR000846">
    <property type="entry name" value="DapB_N"/>
</dbReference>
<dbReference type="Proteomes" id="UP000326546">
    <property type="component" value="Chromosome"/>
</dbReference>
<keyword evidence="7 12" id="KW-0457">Lysine biosynthesis</keyword>
<comment type="catalytic activity">
    <reaction evidence="11 12">
        <text>(S)-2,3,4,5-tetrahydrodipicolinate + NAD(+) + H2O = (2S,4S)-4-hydroxy-2,3,4,5-tetrahydrodipicolinate + NADH + H(+)</text>
        <dbReference type="Rhea" id="RHEA:35323"/>
        <dbReference type="ChEBI" id="CHEBI:15377"/>
        <dbReference type="ChEBI" id="CHEBI:15378"/>
        <dbReference type="ChEBI" id="CHEBI:16845"/>
        <dbReference type="ChEBI" id="CHEBI:57540"/>
        <dbReference type="ChEBI" id="CHEBI:57945"/>
        <dbReference type="ChEBI" id="CHEBI:67139"/>
        <dbReference type="EC" id="1.17.1.8"/>
    </reaction>
</comment>
<reference evidence="16 17" key="1">
    <citation type="submission" date="2019-09" db="EMBL/GenBank/DDBJ databases">
        <title>Serinicoccus pratensis sp. nov., isolated from meadow soil.</title>
        <authorList>
            <person name="Zhang W."/>
        </authorList>
    </citation>
    <scope>NUCLEOTIDE SEQUENCE [LARGE SCALE GENOMIC DNA]</scope>
    <source>
        <strain evidence="16 17">W204</strain>
    </source>
</reference>
<keyword evidence="4 12" id="KW-0220">Diaminopimelate biosynthesis</keyword>
<dbReference type="EMBL" id="CP044427">
    <property type="protein sequence ID" value="QFG69789.1"/>
    <property type="molecule type" value="Genomic_DNA"/>
</dbReference>
<feature type="binding site" evidence="12">
    <location>
        <position position="137"/>
    </location>
    <ligand>
        <name>(S)-2,3,4,5-tetrahydrodipicolinate</name>
        <dbReference type="ChEBI" id="CHEBI:16845"/>
    </ligand>
</feature>
<dbReference type="InterPro" id="IPR036291">
    <property type="entry name" value="NAD(P)-bd_dom_sf"/>
</dbReference>
<keyword evidence="6 12" id="KW-0520">NAD</keyword>
<feature type="binding site" evidence="12">
    <location>
        <begin position="73"/>
        <end position="75"/>
    </location>
    <ligand>
        <name>NAD(+)</name>
        <dbReference type="ChEBI" id="CHEBI:57540"/>
    </ligand>
</feature>
<feature type="active site" description="Proton donor/acceptor" evidence="12">
    <location>
        <position position="136"/>
    </location>
</feature>
<comment type="catalytic activity">
    <reaction evidence="10 12">
        <text>(S)-2,3,4,5-tetrahydrodipicolinate + NADP(+) + H2O = (2S,4S)-4-hydroxy-2,3,4,5-tetrahydrodipicolinate + NADPH + H(+)</text>
        <dbReference type="Rhea" id="RHEA:35331"/>
        <dbReference type="ChEBI" id="CHEBI:15377"/>
        <dbReference type="ChEBI" id="CHEBI:15378"/>
        <dbReference type="ChEBI" id="CHEBI:16845"/>
        <dbReference type="ChEBI" id="CHEBI:57783"/>
        <dbReference type="ChEBI" id="CHEBI:58349"/>
        <dbReference type="ChEBI" id="CHEBI:67139"/>
        <dbReference type="EC" id="1.17.1.8"/>
    </reaction>
</comment>
<dbReference type="Gene3D" id="3.40.50.720">
    <property type="entry name" value="NAD(P)-binding Rossmann-like Domain"/>
    <property type="match status" value="1"/>
</dbReference>
<dbReference type="SUPFAM" id="SSF55347">
    <property type="entry name" value="Glyceraldehyde-3-phosphate dehydrogenase-like, C-terminal domain"/>
    <property type="match status" value="1"/>
</dbReference>
<sequence length="282" mass="28743">MLTLGLLGTGRLGTAIRALADGADDVQVVWAVGRGGPPEDEQAVDIAIDVSTAAAVPGHLRWARATGTHLVIGTTGWDPALLDRGGPGIGAGPGIRVLTAPNFSLGVALLRRLAVALGGYAARADVPVDLAVTDTHHRNKVDAPSGTALALREGLALGSERRPEDVQVTSLRLGEVIGDHEVIAASPLETLTLRHTAHSRDLFAAGALTAARWLAGRTEPGVYTLDDLAEDHLRDLLDVSTGAVPTNVASTSDGDATATPATTDIPRAGASAGRPTHAGAPA</sequence>
<dbReference type="PIRSF" id="PIRSF000161">
    <property type="entry name" value="DHPR"/>
    <property type="match status" value="1"/>
</dbReference>
<evidence type="ECO:0000256" key="4">
    <source>
        <dbReference type="ARBA" id="ARBA00022915"/>
    </source>
</evidence>
<evidence type="ECO:0000256" key="2">
    <source>
        <dbReference type="ARBA" id="ARBA00022605"/>
    </source>
</evidence>
<keyword evidence="3 12" id="KW-0521">NADP</keyword>
<dbReference type="AlphaFoldDB" id="A0A5J6V7G5"/>
<name>A0A5J6V7G5_9MICO</name>
<evidence type="ECO:0000256" key="12">
    <source>
        <dbReference type="HAMAP-Rule" id="MF_00102"/>
    </source>
</evidence>
<dbReference type="PANTHER" id="PTHR20836:SF0">
    <property type="entry name" value="4-HYDROXY-TETRAHYDRODIPICOLINATE REDUCTASE 1, CHLOROPLASTIC-RELATED"/>
    <property type="match status" value="1"/>
</dbReference>
<comment type="subunit">
    <text evidence="12">Homotetramer.</text>
</comment>
<feature type="binding site" evidence="12">
    <location>
        <begin position="100"/>
        <end position="103"/>
    </location>
    <ligand>
        <name>NAD(+)</name>
        <dbReference type="ChEBI" id="CHEBI:57540"/>
    </ligand>
</feature>